<dbReference type="AlphaFoldDB" id="A0A2V1JUY7"/>
<evidence type="ECO:0000256" key="1">
    <source>
        <dbReference type="ARBA" id="ARBA00004533"/>
    </source>
</evidence>
<keyword evidence="6 7" id="KW-0012">Acyltransferase</keyword>
<gene>
    <name evidence="7" type="ORF">DD235_14050</name>
</gene>
<organism evidence="7 8">
    <name type="scientific">Corticimicrobacter populi</name>
    <dbReference type="NCBI Taxonomy" id="2175229"/>
    <lineage>
        <taxon>Bacteria</taxon>
        <taxon>Pseudomonadati</taxon>
        <taxon>Pseudomonadota</taxon>
        <taxon>Betaproteobacteria</taxon>
        <taxon>Burkholderiales</taxon>
        <taxon>Alcaligenaceae</taxon>
        <taxon>Corticimicrobacter</taxon>
    </lineage>
</organism>
<proteinExistence type="predicted"/>
<keyword evidence="4 7" id="KW-0808">Transferase</keyword>
<keyword evidence="8" id="KW-1185">Reference proteome</keyword>
<dbReference type="InterPro" id="IPR004960">
    <property type="entry name" value="LipA_acyltrans"/>
</dbReference>
<comment type="subcellular location">
    <subcellularLocation>
        <location evidence="1">Cell inner membrane</location>
    </subcellularLocation>
</comment>
<keyword evidence="5" id="KW-0472">Membrane</keyword>
<accession>A0A2V1JUY7</accession>
<dbReference type="RefSeq" id="WP_109062722.1">
    <property type="nucleotide sequence ID" value="NZ_QETA01000006.1"/>
</dbReference>
<evidence type="ECO:0000313" key="8">
    <source>
        <dbReference type="Proteomes" id="UP000245212"/>
    </source>
</evidence>
<keyword evidence="2" id="KW-1003">Cell membrane</keyword>
<evidence type="ECO:0000256" key="3">
    <source>
        <dbReference type="ARBA" id="ARBA00022519"/>
    </source>
</evidence>
<reference evidence="8" key="1">
    <citation type="submission" date="2018-05" db="EMBL/GenBank/DDBJ databases">
        <authorList>
            <person name="Li Y."/>
        </authorList>
    </citation>
    <scope>NUCLEOTIDE SEQUENCE [LARGE SCALE GENOMIC DNA]</scope>
    <source>
        <strain evidence="8">3d-2-2</strain>
    </source>
</reference>
<dbReference type="PIRSF" id="PIRSF026649">
    <property type="entry name" value="MsbB"/>
    <property type="match status" value="1"/>
</dbReference>
<dbReference type="Pfam" id="PF03279">
    <property type="entry name" value="Lip_A_acyltrans"/>
    <property type="match status" value="1"/>
</dbReference>
<dbReference type="PANTHER" id="PTHR30606">
    <property type="entry name" value="LIPID A BIOSYNTHESIS LAUROYL ACYLTRANSFERASE"/>
    <property type="match status" value="1"/>
</dbReference>
<dbReference type="GO" id="GO:0016746">
    <property type="term" value="F:acyltransferase activity"/>
    <property type="evidence" value="ECO:0007669"/>
    <property type="project" value="UniProtKB-KW"/>
</dbReference>
<evidence type="ECO:0000256" key="6">
    <source>
        <dbReference type="ARBA" id="ARBA00023315"/>
    </source>
</evidence>
<evidence type="ECO:0000256" key="5">
    <source>
        <dbReference type="ARBA" id="ARBA00023136"/>
    </source>
</evidence>
<dbReference type="PANTHER" id="PTHR30606:SF9">
    <property type="entry name" value="LIPID A BIOSYNTHESIS LAUROYLTRANSFERASE"/>
    <property type="match status" value="1"/>
</dbReference>
<evidence type="ECO:0000256" key="2">
    <source>
        <dbReference type="ARBA" id="ARBA00022475"/>
    </source>
</evidence>
<protein>
    <submittedName>
        <fullName evidence="7">Acyltransferase</fullName>
    </submittedName>
</protein>
<dbReference type="CDD" id="cd07984">
    <property type="entry name" value="LPLAT_LABLAT-like"/>
    <property type="match status" value="1"/>
</dbReference>
<dbReference type="EMBL" id="QETA01000006">
    <property type="protein sequence ID" value="PWF21906.1"/>
    <property type="molecule type" value="Genomic_DNA"/>
</dbReference>
<sequence>MTDAAPVSTFKSRMLFRLLGVFARLRPASRLRLGRILGRLAYRLVRPRVRVARRNLEICFPEQTAEQREILLRQHFHALAQSVIDRGVLWRGSETDILDMVELRGFEHIQALQDAGRPVIMLAPHFIGLDAAATRLSIALTEAASIYSVQSDPGIDALVRAGRARFNKIHLVSRRDGVRGLIRHLRAGLPVYYLPDMDFGRRGAIFTPFFGTPAATIPATAQIARNWHAAVVPIISTWDPASGRYLIEVLPALEDFPGDASLEEATARLNHLLEGWIMARPSQYYWVHRRFKTRPEGEPGLY</sequence>
<keyword evidence="3" id="KW-0997">Cell inner membrane</keyword>
<name>A0A2V1JUY7_9BURK</name>
<comment type="caution">
    <text evidence="7">The sequence shown here is derived from an EMBL/GenBank/DDBJ whole genome shotgun (WGS) entry which is preliminary data.</text>
</comment>
<evidence type="ECO:0000256" key="4">
    <source>
        <dbReference type="ARBA" id="ARBA00022679"/>
    </source>
</evidence>
<evidence type="ECO:0000313" key="7">
    <source>
        <dbReference type="EMBL" id="PWF21906.1"/>
    </source>
</evidence>
<dbReference type="GO" id="GO:0009247">
    <property type="term" value="P:glycolipid biosynthetic process"/>
    <property type="evidence" value="ECO:0007669"/>
    <property type="project" value="UniProtKB-ARBA"/>
</dbReference>
<dbReference type="GO" id="GO:0005886">
    <property type="term" value="C:plasma membrane"/>
    <property type="evidence" value="ECO:0007669"/>
    <property type="project" value="UniProtKB-SubCell"/>
</dbReference>
<dbReference type="Proteomes" id="UP000245212">
    <property type="component" value="Unassembled WGS sequence"/>
</dbReference>